<accession>A0A0U3BHE9</accession>
<sequence>MRRVVRGFWGPRPEPVEAVAGRWLRTLDGLAELVPQAADAWSQVHGNGPATAFTTDRDALLGALRTAQSATDWSDLTGTGLRLVGTGAPGWQAEVSGLAGGAPEFLLQSLAIILHAPDEAVVPEEALLTLVARVWEPDFGDVSDDDVLDALEDDAGYSVGDPLVGRTGYLSPARAALVPDDLETVREPLPGGGELLSIAAPGDSATVVRVYERLREAGALAPLPRPMDRAVL</sequence>
<protein>
    <submittedName>
        <fullName evidence="1">Uncharacterized protein</fullName>
    </submittedName>
</protein>
<reference evidence="1 2" key="1">
    <citation type="journal article" date="2012" name="J. Bacteriol.">
        <title>Draft genome sequence of Streptomyces globisporus C-1027, which produces an antitumor antibiotic consisting of a nine-membered enediyne with a chromoprotein.</title>
        <authorList>
            <person name="Wang L."/>
            <person name="Wang S."/>
            <person name="He Q."/>
            <person name="Yu T."/>
            <person name="Li Q."/>
            <person name="Hong B."/>
        </authorList>
    </citation>
    <scope>NUCLEOTIDE SEQUENCE [LARGE SCALE GENOMIC DNA]</scope>
    <source>
        <strain evidence="1 2">C-1027</strain>
    </source>
</reference>
<organism evidence="1 2">
    <name type="scientific">Streptomyces globisporus C-1027</name>
    <dbReference type="NCBI Taxonomy" id="1172567"/>
    <lineage>
        <taxon>Bacteria</taxon>
        <taxon>Bacillati</taxon>
        <taxon>Actinomycetota</taxon>
        <taxon>Actinomycetes</taxon>
        <taxon>Kitasatosporales</taxon>
        <taxon>Streptomycetaceae</taxon>
        <taxon>Streptomyces</taxon>
    </lineage>
</organism>
<dbReference type="RefSeq" id="WP_029181894.1">
    <property type="nucleotide sequence ID" value="NZ_CP013738.1"/>
</dbReference>
<dbReference type="GeneID" id="27785762"/>
<proteinExistence type="predicted"/>
<dbReference type="KEGG" id="sgb:WQO_25505"/>
<gene>
    <name evidence="1" type="ORF">WQO_25505</name>
</gene>
<evidence type="ECO:0000313" key="2">
    <source>
        <dbReference type="Proteomes" id="UP000064183"/>
    </source>
</evidence>
<dbReference type="EMBL" id="CP013738">
    <property type="protein sequence ID" value="ALU96391.1"/>
    <property type="molecule type" value="Genomic_DNA"/>
</dbReference>
<dbReference type="STRING" id="1172567.WQO_25505"/>
<name>A0A0U3BHE9_STRGL</name>
<evidence type="ECO:0000313" key="1">
    <source>
        <dbReference type="EMBL" id="ALU96391.1"/>
    </source>
</evidence>
<dbReference type="AlphaFoldDB" id="A0A0U3BHE9"/>
<dbReference type="Proteomes" id="UP000064183">
    <property type="component" value="Chromosome"/>
</dbReference>